<proteinExistence type="predicted"/>
<name>A0ABM6RS15_9FIRM</name>
<keyword evidence="2" id="KW-1185">Reference proteome</keyword>
<accession>A0ABM6RS15</accession>
<dbReference type="EMBL" id="CP019454">
    <property type="protein sequence ID" value="AUW94113.1"/>
    <property type="molecule type" value="Genomic_DNA"/>
</dbReference>
<reference evidence="1 2" key="1">
    <citation type="journal article" date="2019" name="Sci. Rep.">
        <title>Sulfobacillus thermotolerans: new insights into resistance and metabolic capacities of acidophilic chemolithotrophs.</title>
        <authorList>
            <person name="Panyushkina A.E."/>
            <person name="Babenko V.V."/>
            <person name="Nikitina A.S."/>
            <person name="Selezneva O.V."/>
            <person name="Tsaplina I.A."/>
            <person name="Letarova M.A."/>
            <person name="Kostryukova E.S."/>
            <person name="Letarov A.V."/>
        </authorList>
    </citation>
    <scope>NUCLEOTIDE SEQUENCE [LARGE SCALE GENOMIC DNA]</scope>
    <source>
        <strain evidence="1 2">Kr1</strain>
    </source>
</reference>
<sequence length="115" mass="12751">MQWNREKSLLAVGKTASCAMTRWADIKRDAKQWAEKEATQYRDNNRKPPALTEAHEALGRLIYVGWIPGVGEKFHNAAATVNGVYWTAAGIEGFPLSPANRTLDSSSLVASFLHH</sequence>
<gene>
    <name evidence="1" type="ORF">BXT84_09230</name>
</gene>
<evidence type="ECO:0000313" key="1">
    <source>
        <dbReference type="EMBL" id="AUW94113.1"/>
    </source>
</evidence>
<evidence type="ECO:0000313" key="2">
    <source>
        <dbReference type="Proteomes" id="UP000325292"/>
    </source>
</evidence>
<dbReference type="Proteomes" id="UP000325292">
    <property type="component" value="Chromosome"/>
</dbReference>
<organism evidence="1 2">
    <name type="scientific">Sulfobacillus thermotolerans</name>
    <dbReference type="NCBI Taxonomy" id="338644"/>
    <lineage>
        <taxon>Bacteria</taxon>
        <taxon>Bacillati</taxon>
        <taxon>Bacillota</taxon>
        <taxon>Clostridia</taxon>
        <taxon>Eubacteriales</taxon>
        <taxon>Clostridiales Family XVII. Incertae Sedis</taxon>
        <taxon>Sulfobacillus</taxon>
    </lineage>
</organism>
<protein>
    <submittedName>
        <fullName evidence="1">Uncharacterized protein</fullName>
    </submittedName>
</protein>